<dbReference type="EMBL" id="CAJVPY010002936">
    <property type="protein sequence ID" value="CAG8576153.1"/>
    <property type="molecule type" value="Genomic_DNA"/>
</dbReference>
<dbReference type="Proteomes" id="UP000789405">
    <property type="component" value="Unassembled WGS sequence"/>
</dbReference>
<sequence length="84" mass="9539">MSRSLSVPVQDELPKEKDTQSIAILTRDYNRKRAFLNTSQLVPEVKNTVSSPETDMTRKLVEGINEQETISGKKYFSENTQSGF</sequence>
<dbReference type="AlphaFoldDB" id="A0A9N9BUA5"/>
<protein>
    <submittedName>
        <fullName evidence="1">26479_t:CDS:1</fullName>
    </submittedName>
</protein>
<evidence type="ECO:0000313" key="1">
    <source>
        <dbReference type="EMBL" id="CAG8576153.1"/>
    </source>
</evidence>
<evidence type="ECO:0000313" key="2">
    <source>
        <dbReference type="Proteomes" id="UP000789405"/>
    </source>
</evidence>
<gene>
    <name evidence="1" type="ORF">DERYTH_LOCUS6452</name>
</gene>
<keyword evidence="2" id="KW-1185">Reference proteome</keyword>
<accession>A0A9N9BUA5</accession>
<name>A0A9N9BUA5_9GLOM</name>
<organism evidence="1 2">
    <name type="scientific">Dentiscutata erythropus</name>
    <dbReference type="NCBI Taxonomy" id="1348616"/>
    <lineage>
        <taxon>Eukaryota</taxon>
        <taxon>Fungi</taxon>
        <taxon>Fungi incertae sedis</taxon>
        <taxon>Mucoromycota</taxon>
        <taxon>Glomeromycotina</taxon>
        <taxon>Glomeromycetes</taxon>
        <taxon>Diversisporales</taxon>
        <taxon>Gigasporaceae</taxon>
        <taxon>Dentiscutata</taxon>
    </lineage>
</organism>
<comment type="caution">
    <text evidence="1">The sequence shown here is derived from an EMBL/GenBank/DDBJ whole genome shotgun (WGS) entry which is preliminary data.</text>
</comment>
<reference evidence="1" key="1">
    <citation type="submission" date="2021-06" db="EMBL/GenBank/DDBJ databases">
        <authorList>
            <person name="Kallberg Y."/>
            <person name="Tangrot J."/>
            <person name="Rosling A."/>
        </authorList>
    </citation>
    <scope>NUCLEOTIDE SEQUENCE</scope>
    <source>
        <strain evidence="1">MA453B</strain>
    </source>
</reference>
<proteinExistence type="predicted"/>